<dbReference type="InterPro" id="IPR013830">
    <property type="entry name" value="SGNH_hydro"/>
</dbReference>
<evidence type="ECO:0000313" key="4">
    <source>
        <dbReference type="Proteomes" id="UP001244640"/>
    </source>
</evidence>
<proteinExistence type="predicted"/>
<dbReference type="Proteomes" id="UP001244640">
    <property type="component" value="Unassembled WGS sequence"/>
</dbReference>
<sequence length="366" mass="41638">MFSRLVLTVFLLLSFSAIKSQENYRWFSPLEDRHVQGRLANMKLSAFNRLPDELESQVRKPVWELGKNSAGFYIDFQTSAPEIIVQYQVEGGLNMPHMPTTAVSGVDLYAFDTAKQEWKWAYGNYDFSDTVSYKWKNIGRNEKFNYRLYLPLYNTVKWLKIGVPNTAKFAYTHTSPKKPIVVYGTSIGQGACTSRPGLAWTNQVGRAFDHEVINLCFSGNGRLEKPILNVMNSVDAACYVLDCIPNLAISKSLTEKQLDSLLVYAVTFLRKEHPATPIILTQHSSGNIEQVFNEDKNAEYQQSSRVLKATFSKLKSKGVRQLFLLSSQELNLDLNSTVDYAHPNDEGMERIANAYIKLLRKVLNYN</sequence>
<dbReference type="Gene3D" id="2.60.120.260">
    <property type="entry name" value="Galactose-binding domain-like"/>
    <property type="match status" value="1"/>
</dbReference>
<evidence type="ECO:0000259" key="2">
    <source>
        <dbReference type="Pfam" id="PF14607"/>
    </source>
</evidence>
<keyword evidence="4" id="KW-1185">Reference proteome</keyword>
<gene>
    <name evidence="3" type="ORF">QE382_002522</name>
</gene>
<dbReference type="RefSeq" id="WP_307186160.1">
    <property type="nucleotide sequence ID" value="NZ_JAUTBA010000001.1"/>
</dbReference>
<dbReference type="InterPro" id="IPR032740">
    <property type="entry name" value="GxDLY"/>
</dbReference>
<reference evidence="3 4" key="1">
    <citation type="submission" date="2023-07" db="EMBL/GenBank/DDBJ databases">
        <title>Functional and genomic diversity of the sorghum phyllosphere microbiome.</title>
        <authorList>
            <person name="Shade A."/>
        </authorList>
    </citation>
    <scope>NUCLEOTIDE SEQUENCE [LARGE SCALE GENOMIC DNA]</scope>
    <source>
        <strain evidence="3 4">SORGH_AS_0892</strain>
    </source>
</reference>
<name>A0ABU0U8J5_9SPHI</name>
<dbReference type="SUPFAM" id="SSF52266">
    <property type="entry name" value="SGNH hydrolase"/>
    <property type="match status" value="1"/>
</dbReference>
<dbReference type="Gene3D" id="3.40.50.1110">
    <property type="entry name" value="SGNH hydrolase"/>
    <property type="match status" value="1"/>
</dbReference>
<dbReference type="Pfam" id="PF14606">
    <property type="entry name" value="Lipase_GDSL_3"/>
    <property type="match status" value="1"/>
</dbReference>
<evidence type="ECO:0000259" key="1">
    <source>
        <dbReference type="Pfam" id="PF14606"/>
    </source>
</evidence>
<comment type="caution">
    <text evidence="3">The sequence shown here is derived from an EMBL/GenBank/DDBJ whole genome shotgun (WGS) entry which is preliminary data.</text>
</comment>
<evidence type="ECO:0008006" key="5">
    <source>
        <dbReference type="Google" id="ProtNLM"/>
    </source>
</evidence>
<organism evidence="3 4">
    <name type="scientific">Sphingobacterium zeae</name>
    <dbReference type="NCBI Taxonomy" id="1776859"/>
    <lineage>
        <taxon>Bacteria</taxon>
        <taxon>Pseudomonadati</taxon>
        <taxon>Bacteroidota</taxon>
        <taxon>Sphingobacteriia</taxon>
        <taxon>Sphingobacteriales</taxon>
        <taxon>Sphingobacteriaceae</taxon>
        <taxon>Sphingobacterium</taxon>
    </lineage>
</organism>
<accession>A0ABU0U8J5</accession>
<dbReference type="EMBL" id="JAUTBA010000001">
    <property type="protein sequence ID" value="MDQ1150538.1"/>
    <property type="molecule type" value="Genomic_DNA"/>
</dbReference>
<evidence type="ECO:0000313" key="3">
    <source>
        <dbReference type="EMBL" id="MDQ1150538.1"/>
    </source>
</evidence>
<protein>
    <recommendedName>
        <fullName evidence="5">Hydrolase</fullName>
    </recommendedName>
</protein>
<feature type="domain" description="SGNH hydrolase-type esterase N-terminal" evidence="2">
    <location>
        <begin position="25"/>
        <end position="169"/>
    </location>
</feature>
<feature type="domain" description="SGNH hydrolase-type esterase" evidence="1">
    <location>
        <begin position="177"/>
        <end position="360"/>
    </location>
</feature>
<dbReference type="Pfam" id="PF14607">
    <property type="entry name" value="GxDLY"/>
    <property type="match status" value="1"/>
</dbReference>
<dbReference type="InterPro" id="IPR036514">
    <property type="entry name" value="SGNH_hydro_sf"/>
</dbReference>